<proteinExistence type="predicted"/>
<gene>
    <name evidence="2" type="ORF">CITCOLO1_LOCUS18481</name>
</gene>
<sequence>MERSLELLMHKMDAWVQGRQEEVSSDRTMTDKGKKPMEVETTSVEKNEQSTHLAVGKGLSAPWSFEVNFDELLEASFMGYVELGKALALHEGIAYAFKANICPLRDEIDFLIL</sequence>
<evidence type="ECO:0000313" key="3">
    <source>
        <dbReference type="Proteomes" id="UP001642487"/>
    </source>
</evidence>
<feature type="compositionally biased region" description="Basic and acidic residues" evidence="1">
    <location>
        <begin position="20"/>
        <end position="49"/>
    </location>
</feature>
<evidence type="ECO:0000313" key="2">
    <source>
        <dbReference type="EMBL" id="CAK9326143.1"/>
    </source>
</evidence>
<evidence type="ECO:0000256" key="1">
    <source>
        <dbReference type="SAM" id="MobiDB-lite"/>
    </source>
</evidence>
<feature type="region of interest" description="Disordered" evidence="1">
    <location>
        <begin position="20"/>
        <end position="50"/>
    </location>
</feature>
<name>A0ABP0Z020_9ROSI</name>
<organism evidence="2 3">
    <name type="scientific">Citrullus colocynthis</name>
    <name type="common">colocynth</name>
    <dbReference type="NCBI Taxonomy" id="252529"/>
    <lineage>
        <taxon>Eukaryota</taxon>
        <taxon>Viridiplantae</taxon>
        <taxon>Streptophyta</taxon>
        <taxon>Embryophyta</taxon>
        <taxon>Tracheophyta</taxon>
        <taxon>Spermatophyta</taxon>
        <taxon>Magnoliopsida</taxon>
        <taxon>eudicotyledons</taxon>
        <taxon>Gunneridae</taxon>
        <taxon>Pentapetalae</taxon>
        <taxon>rosids</taxon>
        <taxon>fabids</taxon>
        <taxon>Cucurbitales</taxon>
        <taxon>Cucurbitaceae</taxon>
        <taxon>Benincaseae</taxon>
        <taxon>Citrullus</taxon>
    </lineage>
</organism>
<accession>A0ABP0Z020</accession>
<dbReference type="EMBL" id="OZ021741">
    <property type="protein sequence ID" value="CAK9326143.1"/>
    <property type="molecule type" value="Genomic_DNA"/>
</dbReference>
<reference evidence="2 3" key="1">
    <citation type="submission" date="2024-03" db="EMBL/GenBank/DDBJ databases">
        <authorList>
            <person name="Gkanogiannis A."/>
            <person name="Becerra Lopez-Lavalle L."/>
        </authorList>
    </citation>
    <scope>NUCLEOTIDE SEQUENCE [LARGE SCALE GENOMIC DNA]</scope>
</reference>
<keyword evidence="3" id="KW-1185">Reference proteome</keyword>
<protein>
    <submittedName>
        <fullName evidence="2">Uncharacterized protein</fullName>
    </submittedName>
</protein>
<dbReference type="Proteomes" id="UP001642487">
    <property type="component" value="Chromosome 7"/>
</dbReference>